<dbReference type="STRING" id="1266660.A0A1G4JIH1"/>
<feature type="transmembrane region" description="Helical" evidence="5">
    <location>
        <begin position="422"/>
        <end position="447"/>
    </location>
</feature>
<proteinExistence type="predicted"/>
<feature type="transmembrane region" description="Helical" evidence="5">
    <location>
        <begin position="459"/>
        <end position="478"/>
    </location>
</feature>
<keyword evidence="2 5" id="KW-0812">Transmembrane</keyword>
<gene>
    <name evidence="6" type="ORF">LADA_0F00606G</name>
</gene>
<dbReference type="GO" id="GO:1903692">
    <property type="term" value="P:methionine import across plasma membrane"/>
    <property type="evidence" value="ECO:0007669"/>
    <property type="project" value="EnsemblFungi"/>
</dbReference>
<dbReference type="GO" id="GO:0016020">
    <property type="term" value="C:membrane"/>
    <property type="evidence" value="ECO:0007669"/>
    <property type="project" value="UniProtKB-SubCell"/>
</dbReference>
<feature type="transmembrane region" description="Helical" evidence="5">
    <location>
        <begin position="183"/>
        <end position="200"/>
    </location>
</feature>
<dbReference type="InterPro" id="IPR050598">
    <property type="entry name" value="AminoAcid_Transporter"/>
</dbReference>
<keyword evidence="3 5" id="KW-1133">Transmembrane helix</keyword>
<dbReference type="PANTHER" id="PTHR11785">
    <property type="entry name" value="AMINO ACID TRANSPORTER"/>
    <property type="match status" value="1"/>
</dbReference>
<dbReference type="Gene3D" id="1.20.1740.10">
    <property type="entry name" value="Amino acid/polyamine transporter I"/>
    <property type="match status" value="1"/>
</dbReference>
<evidence type="ECO:0000256" key="4">
    <source>
        <dbReference type="ARBA" id="ARBA00023136"/>
    </source>
</evidence>
<accession>A0A1G4JIH1</accession>
<feature type="transmembrane region" description="Helical" evidence="5">
    <location>
        <begin position="297"/>
        <end position="317"/>
    </location>
</feature>
<comment type="subcellular location">
    <subcellularLocation>
        <location evidence="1">Membrane</location>
        <topology evidence="1">Multi-pass membrane protein</topology>
    </subcellularLocation>
</comment>
<sequence length="547" mass="60043">MSLPNGDPLPLKKDGDLEQGSLAQGSIRYGSMSSIRTAELVELNHDLDTHHEVPQGRHLGVFSTVILFVSRIIGSGIFAAPSSIFVGCGGNPLLFFAVWCVAALLAFSGLYLFLEFGSLIPRSGGRKNFLEAVYTRPERMMSVTFTTFTVLMGMAVSNAIVFGKYALYAAGFSEEFVNSNSKACNYLGALLIVAIAMVHGRSVRGGILIQNLLGGLKLVFTLLITFTGFYVILFYKQADIEVALLSPSLASLTQVHDKITVSSVTTAFIQAFFCFAGWDTVHSVASEIKNPGRTLKIAGPFSLGFCLLCYLTLNVAYLRVFNYEDFKAAGPLAGSILFTRLFGPNLGRKFITLGIALSAGSNLFVVVYSVSRMNQECFREGFLPYSRFMASNKPWGAPLPSLVLCAILTTIWLVLLPSSGSAYSYLIAMEGYANQFIILLIAVGLFLYRRNNPDKRPEIRASSIGVAAVIALSCYLLVGPFIGDQNEASVEHLPPYPIMALVLMLLCLSFWFVKFMLLPRILGYRLKRQVDILEDGLVMVNWLKEYF</sequence>
<feature type="transmembrane region" description="Helical" evidence="5">
    <location>
        <begin position="93"/>
        <end position="120"/>
    </location>
</feature>
<feature type="transmembrane region" description="Helical" evidence="5">
    <location>
        <begin position="395"/>
        <end position="416"/>
    </location>
</feature>
<feature type="transmembrane region" description="Helical" evidence="5">
    <location>
        <begin position="212"/>
        <end position="235"/>
    </location>
</feature>
<keyword evidence="4 5" id="KW-0472">Membrane</keyword>
<evidence type="ECO:0000313" key="6">
    <source>
        <dbReference type="EMBL" id="SCU89924.1"/>
    </source>
</evidence>
<keyword evidence="7" id="KW-1185">Reference proteome</keyword>
<dbReference type="Proteomes" id="UP000190274">
    <property type="component" value="Chromosome F"/>
</dbReference>
<evidence type="ECO:0000256" key="5">
    <source>
        <dbReference type="SAM" id="Phobius"/>
    </source>
</evidence>
<feature type="transmembrane region" description="Helical" evidence="5">
    <location>
        <begin position="350"/>
        <end position="370"/>
    </location>
</feature>
<protein>
    <submittedName>
        <fullName evidence="6">LADA_0F00606g1_1</fullName>
    </submittedName>
</protein>
<feature type="transmembrane region" description="Helical" evidence="5">
    <location>
        <begin position="498"/>
        <end position="518"/>
    </location>
</feature>
<dbReference type="PANTHER" id="PTHR11785:SF382">
    <property type="entry name" value="LOW-AFFINITY METHIONINE PERMEASE"/>
    <property type="match status" value="1"/>
</dbReference>
<dbReference type="OrthoDB" id="5982228at2759"/>
<feature type="transmembrane region" description="Helical" evidence="5">
    <location>
        <begin position="59"/>
        <end position="81"/>
    </location>
</feature>
<name>A0A1G4JIH1_9SACH</name>
<evidence type="ECO:0000313" key="7">
    <source>
        <dbReference type="Proteomes" id="UP000190274"/>
    </source>
</evidence>
<reference evidence="6 7" key="1">
    <citation type="submission" date="2016-03" db="EMBL/GenBank/DDBJ databases">
        <authorList>
            <person name="Devillers H."/>
        </authorList>
    </citation>
    <scope>NUCLEOTIDE SEQUENCE [LARGE SCALE GENOMIC DNA]</scope>
    <source>
        <strain evidence="6">CBS 10888</strain>
    </source>
</reference>
<feature type="transmembrane region" description="Helical" evidence="5">
    <location>
        <begin position="141"/>
        <end position="163"/>
    </location>
</feature>
<dbReference type="InterPro" id="IPR002293">
    <property type="entry name" value="AA/rel_permease1"/>
</dbReference>
<evidence type="ECO:0000256" key="1">
    <source>
        <dbReference type="ARBA" id="ARBA00004141"/>
    </source>
</evidence>
<dbReference type="PIRSF" id="PIRSF006060">
    <property type="entry name" value="AA_transporter"/>
    <property type="match status" value="1"/>
</dbReference>
<dbReference type="Pfam" id="PF13520">
    <property type="entry name" value="AA_permease_2"/>
    <property type="match status" value="1"/>
</dbReference>
<dbReference type="EMBL" id="LT598458">
    <property type="protein sequence ID" value="SCU89924.1"/>
    <property type="molecule type" value="Genomic_DNA"/>
</dbReference>
<evidence type="ECO:0000256" key="2">
    <source>
        <dbReference type="ARBA" id="ARBA00022692"/>
    </source>
</evidence>
<dbReference type="AlphaFoldDB" id="A0A1G4JIH1"/>
<organism evidence="6 7">
    <name type="scientific">Lachancea dasiensis</name>
    <dbReference type="NCBI Taxonomy" id="1072105"/>
    <lineage>
        <taxon>Eukaryota</taxon>
        <taxon>Fungi</taxon>
        <taxon>Dikarya</taxon>
        <taxon>Ascomycota</taxon>
        <taxon>Saccharomycotina</taxon>
        <taxon>Saccharomycetes</taxon>
        <taxon>Saccharomycetales</taxon>
        <taxon>Saccharomycetaceae</taxon>
        <taxon>Lachancea</taxon>
    </lineage>
</organism>
<dbReference type="GO" id="GO:0015191">
    <property type="term" value="F:L-methionine transmembrane transporter activity"/>
    <property type="evidence" value="ECO:0007669"/>
    <property type="project" value="EnsemblFungi"/>
</dbReference>
<evidence type="ECO:0000256" key="3">
    <source>
        <dbReference type="ARBA" id="ARBA00022989"/>
    </source>
</evidence>